<keyword evidence="1" id="KW-0472">Membrane</keyword>
<evidence type="ECO:0000313" key="2">
    <source>
        <dbReference type="EMBL" id="DAD55682.1"/>
    </source>
</evidence>
<reference evidence="2" key="1">
    <citation type="journal article" date="2021" name="Proc. Natl. Acad. Sci. U.S.A.">
        <title>A Catalog of Tens of Thousands of Viruses from Human Metagenomes Reveals Hidden Associations with Chronic Diseases.</title>
        <authorList>
            <person name="Tisza M.J."/>
            <person name="Buck C.B."/>
        </authorList>
    </citation>
    <scope>NUCLEOTIDE SEQUENCE</scope>
    <source>
        <strain evidence="2">CtOZu12</strain>
    </source>
</reference>
<evidence type="ECO:0000256" key="1">
    <source>
        <dbReference type="SAM" id="Phobius"/>
    </source>
</evidence>
<keyword evidence="1" id="KW-1133">Transmembrane helix</keyword>
<protein>
    <submittedName>
        <fullName evidence="2">Uncharacterized protein</fullName>
    </submittedName>
</protein>
<sequence>MKSNYYYIVIKLLLNFINMLFLCYTCIIIIRKM</sequence>
<dbReference type="EMBL" id="BK029940">
    <property type="protein sequence ID" value="DAD55682.1"/>
    <property type="molecule type" value="Genomic_DNA"/>
</dbReference>
<proteinExistence type="predicted"/>
<organism evidence="2">
    <name type="scientific">Bacteriophage sp</name>
    <dbReference type="NCBI Taxonomy" id="38018"/>
    <lineage>
        <taxon>Viruses</taxon>
    </lineage>
</organism>
<name>A0A8D9PEB3_9VIRU</name>
<keyword evidence="1" id="KW-0812">Transmembrane</keyword>
<accession>A0A8D9PEB3</accession>
<feature type="transmembrane region" description="Helical" evidence="1">
    <location>
        <begin position="6"/>
        <end position="30"/>
    </location>
</feature>